<dbReference type="InterPro" id="IPR020846">
    <property type="entry name" value="MFS_dom"/>
</dbReference>
<feature type="transmembrane region" description="Helical" evidence="6">
    <location>
        <begin position="43"/>
        <end position="62"/>
    </location>
</feature>
<dbReference type="SUPFAM" id="SSF103473">
    <property type="entry name" value="MFS general substrate transporter"/>
    <property type="match status" value="1"/>
</dbReference>
<feature type="transmembrane region" description="Helical" evidence="6">
    <location>
        <begin position="272"/>
        <end position="294"/>
    </location>
</feature>
<dbReference type="CDD" id="cd17321">
    <property type="entry name" value="MFS_MMR_MDR_like"/>
    <property type="match status" value="1"/>
</dbReference>
<dbReference type="EMBL" id="BCNV01000005">
    <property type="protein sequence ID" value="GAS84063.1"/>
    <property type="molecule type" value="Genomic_DNA"/>
</dbReference>
<name>A0A124DYF4_PAEAM</name>
<reference evidence="8 9" key="1">
    <citation type="journal article" date="2016" name="Genome Announc.">
        <title>Draft Genome Sequence of Paenibacillus amylolyticus Heshi-A3, Isolated from Fermented Rice Bran in a Japanese Fermented Seafood Dish.</title>
        <authorList>
            <person name="Akuzawa S."/>
            <person name="Nagaoka J."/>
            <person name="Kanekatsu M."/>
            <person name="Kubota E."/>
            <person name="Ohtake R."/>
            <person name="Suzuki T."/>
            <person name="Kanesaki Y."/>
        </authorList>
    </citation>
    <scope>NUCLEOTIDE SEQUENCE [LARGE SCALE GENOMIC DNA]</scope>
    <source>
        <strain evidence="8 9">Heshi-A3</strain>
    </source>
</reference>
<dbReference type="Gene3D" id="1.20.1720.10">
    <property type="entry name" value="Multidrug resistance protein D"/>
    <property type="match status" value="1"/>
</dbReference>
<gene>
    <name evidence="8" type="ORF">PAHA3_4166</name>
</gene>
<comment type="subcellular location">
    <subcellularLocation>
        <location evidence="1">Cell membrane</location>
        <topology evidence="1">Multi-pass membrane protein</topology>
    </subcellularLocation>
</comment>
<dbReference type="Pfam" id="PF07690">
    <property type="entry name" value="MFS_1"/>
    <property type="match status" value="1"/>
</dbReference>
<dbReference type="RefSeq" id="WP_062836537.1">
    <property type="nucleotide sequence ID" value="NZ_BCNV01000005.1"/>
</dbReference>
<keyword evidence="5 6" id="KW-0472">Membrane</keyword>
<evidence type="ECO:0000313" key="9">
    <source>
        <dbReference type="Proteomes" id="UP000069697"/>
    </source>
</evidence>
<dbReference type="Proteomes" id="UP000069697">
    <property type="component" value="Unassembled WGS sequence"/>
</dbReference>
<dbReference type="PANTHER" id="PTHR23501">
    <property type="entry name" value="MAJOR FACILITATOR SUPERFAMILY"/>
    <property type="match status" value="1"/>
</dbReference>
<feature type="transmembrane region" description="Helical" evidence="6">
    <location>
        <begin position="334"/>
        <end position="354"/>
    </location>
</feature>
<dbReference type="AlphaFoldDB" id="A0A124DYF4"/>
<keyword evidence="2" id="KW-0813">Transport</keyword>
<feature type="transmembrane region" description="Helical" evidence="6">
    <location>
        <begin position="225"/>
        <end position="246"/>
    </location>
</feature>
<evidence type="ECO:0000256" key="5">
    <source>
        <dbReference type="ARBA" id="ARBA00023136"/>
    </source>
</evidence>
<feature type="transmembrane region" description="Helical" evidence="6">
    <location>
        <begin position="404"/>
        <end position="423"/>
    </location>
</feature>
<feature type="transmembrane region" description="Helical" evidence="6">
    <location>
        <begin position="492"/>
        <end position="511"/>
    </location>
</feature>
<dbReference type="Gene3D" id="1.20.1250.20">
    <property type="entry name" value="MFS general substrate transporter like domains"/>
    <property type="match status" value="1"/>
</dbReference>
<feature type="domain" description="Major facilitator superfamily (MFS) profile" evidence="7">
    <location>
        <begin position="8"/>
        <end position="518"/>
    </location>
</feature>
<feature type="transmembrane region" description="Helical" evidence="6">
    <location>
        <begin position="306"/>
        <end position="327"/>
    </location>
</feature>
<comment type="caution">
    <text evidence="8">The sequence shown here is derived from an EMBL/GenBank/DDBJ whole genome shotgun (WGS) entry which is preliminary data.</text>
</comment>
<accession>A0A124DYF4</accession>
<dbReference type="InterPro" id="IPR011701">
    <property type="entry name" value="MFS"/>
</dbReference>
<feature type="transmembrane region" description="Helical" evidence="6">
    <location>
        <begin position="360"/>
        <end position="383"/>
    </location>
</feature>
<feature type="transmembrane region" description="Helical" evidence="6">
    <location>
        <begin position="74"/>
        <end position="91"/>
    </location>
</feature>
<evidence type="ECO:0000256" key="6">
    <source>
        <dbReference type="SAM" id="Phobius"/>
    </source>
</evidence>
<organism evidence="8 9">
    <name type="scientific">Paenibacillus amylolyticus</name>
    <dbReference type="NCBI Taxonomy" id="1451"/>
    <lineage>
        <taxon>Bacteria</taxon>
        <taxon>Bacillati</taxon>
        <taxon>Bacillota</taxon>
        <taxon>Bacilli</taxon>
        <taxon>Bacillales</taxon>
        <taxon>Paenibacillaceae</taxon>
        <taxon>Paenibacillus</taxon>
    </lineage>
</organism>
<evidence type="ECO:0000313" key="8">
    <source>
        <dbReference type="EMBL" id="GAS84063.1"/>
    </source>
</evidence>
<dbReference type="PROSITE" id="PS50850">
    <property type="entry name" value="MFS"/>
    <property type="match status" value="1"/>
</dbReference>
<evidence type="ECO:0000256" key="1">
    <source>
        <dbReference type="ARBA" id="ARBA00004651"/>
    </source>
</evidence>
<feature type="transmembrane region" description="Helical" evidence="6">
    <location>
        <begin position="97"/>
        <end position="121"/>
    </location>
</feature>
<dbReference type="GO" id="GO:0022857">
    <property type="term" value="F:transmembrane transporter activity"/>
    <property type="evidence" value="ECO:0007669"/>
    <property type="project" value="InterPro"/>
</dbReference>
<evidence type="ECO:0000256" key="2">
    <source>
        <dbReference type="ARBA" id="ARBA00022448"/>
    </source>
</evidence>
<reference evidence="9" key="2">
    <citation type="submission" date="2016-01" db="EMBL/GenBank/DDBJ databases">
        <title>Draft Genome Sequence of Paenibacillus amylolyticus Heshi-A3 that Was Isolated from Fermented Rice Bran with Aging Salted Mackerel, Which Was Named Heshiko as Traditional Fermented Seafood in Japan.</title>
        <authorList>
            <person name="Akuzawa S."/>
            <person name="Nakagawa J."/>
            <person name="Kanekatsu T."/>
            <person name="Kubota E."/>
            <person name="Ohtake R."/>
            <person name="Suzuki T."/>
            <person name="Kanesaki Y."/>
        </authorList>
    </citation>
    <scope>NUCLEOTIDE SEQUENCE [LARGE SCALE GENOMIC DNA]</scope>
    <source>
        <strain evidence="9">Heshi-A3</strain>
    </source>
</reference>
<proteinExistence type="predicted"/>
<dbReference type="PANTHER" id="PTHR23501:SF190">
    <property type="entry name" value="MAJOR FACILITATOR SUPERFAMILY MFS_1"/>
    <property type="match status" value="1"/>
</dbReference>
<dbReference type="GO" id="GO:0005886">
    <property type="term" value="C:plasma membrane"/>
    <property type="evidence" value="ECO:0007669"/>
    <property type="project" value="UniProtKB-SubCell"/>
</dbReference>
<feature type="transmembrane region" description="Helical" evidence="6">
    <location>
        <begin position="161"/>
        <end position="180"/>
    </location>
</feature>
<keyword evidence="4 6" id="KW-1133">Transmembrane helix</keyword>
<protein>
    <recommendedName>
        <fullName evidence="7">Major facilitator superfamily (MFS) profile domain-containing protein</fullName>
    </recommendedName>
</protein>
<feature type="transmembrane region" description="Helical" evidence="6">
    <location>
        <begin position="133"/>
        <end position="155"/>
    </location>
</feature>
<evidence type="ECO:0000259" key="7">
    <source>
        <dbReference type="PROSITE" id="PS50850"/>
    </source>
</evidence>
<keyword evidence="3 6" id="KW-0812">Transmembrane</keyword>
<sequence length="528" mass="56341">MQKQMKWPLILFAIGVFMAALDNGIITSSLTTLNASFGVSPTWGAWTITLYTLGLAVSVPIAGKLSDRYGRKKLFLIEVALFGIGSLLVALSTSFTFFLIARVIQALGGGGIFIIASSYVLSKFPVERQGTALGLLGGMNGVAAILGPNVGAFILDITGNWHWLFLINVPIAILLFIAGIRFIHEEQELNRAAVDWSGIAVLTLGVLSLMYSFSNLDGVNMLQSLGSPMFYGFFLAGVIILVLFYFMEKRLEGSEREPVVSTQLLGIASFRWTLLIAFFSGAILASVIFIPGFVEQYLGVSNTASGYWFTPLALASGIGAGGGGYLVDRKGPIWTLSVAGVLSAIGFLLFPLWVEHIWQFVIASTLVGIGFGMMLGAPVNVLVTEQAGESNKGIAVATSSLFRQMAMAIAPTIFAGFLARSFINLGSNIQAGFADKGIQVPPEMLEQYASGGSSGSDVSSLTEGLSQIPDEGIRDVLLQAVHQTTGQGYNGLFWSAVVFSVLTLVAALITGRLRQKEKSQHVESISTN</sequence>
<evidence type="ECO:0000256" key="4">
    <source>
        <dbReference type="ARBA" id="ARBA00022989"/>
    </source>
</evidence>
<dbReference type="InterPro" id="IPR036259">
    <property type="entry name" value="MFS_trans_sf"/>
</dbReference>
<evidence type="ECO:0000256" key="3">
    <source>
        <dbReference type="ARBA" id="ARBA00022692"/>
    </source>
</evidence>
<feature type="transmembrane region" description="Helical" evidence="6">
    <location>
        <begin position="192"/>
        <end position="213"/>
    </location>
</feature>